<name>A0AAU6WD59_9MICC</name>
<dbReference type="InterPro" id="IPR001123">
    <property type="entry name" value="LeuE-type"/>
</dbReference>
<evidence type="ECO:0000256" key="4">
    <source>
        <dbReference type="ARBA" id="ARBA00022989"/>
    </source>
</evidence>
<evidence type="ECO:0000256" key="5">
    <source>
        <dbReference type="ARBA" id="ARBA00023136"/>
    </source>
</evidence>
<keyword evidence="4 6" id="KW-1133">Transmembrane helix</keyword>
<dbReference type="Pfam" id="PF01810">
    <property type="entry name" value="LysE"/>
    <property type="match status" value="1"/>
</dbReference>
<gene>
    <name evidence="7" type="ORF">QMQ05_14830</name>
</gene>
<feature type="transmembrane region" description="Helical" evidence="6">
    <location>
        <begin position="67"/>
        <end position="84"/>
    </location>
</feature>
<protein>
    <submittedName>
        <fullName evidence="7">LysE family translocator</fullName>
    </submittedName>
</protein>
<dbReference type="PANTHER" id="PTHR30086:SF20">
    <property type="entry name" value="ARGININE EXPORTER PROTEIN ARGO-RELATED"/>
    <property type="match status" value="1"/>
</dbReference>
<dbReference type="RefSeq" id="WP_345471260.1">
    <property type="nucleotide sequence ID" value="NZ_CP125942.1"/>
</dbReference>
<dbReference type="GO" id="GO:0015171">
    <property type="term" value="F:amino acid transmembrane transporter activity"/>
    <property type="evidence" value="ECO:0007669"/>
    <property type="project" value="TreeGrafter"/>
</dbReference>
<dbReference type="KEGG" id="gey:QMQ05_14830"/>
<keyword evidence="3 6" id="KW-0812">Transmembrane</keyword>
<sequence length="206" mass="21366">MAFILALLVTLAVPGPDLILVLNSATRGAREAASTTLGILGGLTLHTLLAVAGVTALILSIPGALDIVQVLGAGVLLWMGYSMLRSGLRRTQVASPTVAPRTPTGFVRGFATNATNPKALLFFAAILPQFIGHDEHTTIRTITLCATIILGSGLWWGLTILLVRTCGLQRHAWADRAIALLGGAALLLIGGGLLATAIHHLMTIGS</sequence>
<evidence type="ECO:0000256" key="6">
    <source>
        <dbReference type="SAM" id="Phobius"/>
    </source>
</evidence>
<feature type="transmembrane region" description="Helical" evidence="6">
    <location>
        <begin position="177"/>
        <end position="202"/>
    </location>
</feature>
<comment type="subcellular location">
    <subcellularLocation>
        <location evidence="1">Cell membrane</location>
        <topology evidence="1">Multi-pass membrane protein</topology>
    </subcellularLocation>
</comment>
<evidence type="ECO:0000313" key="7">
    <source>
        <dbReference type="EMBL" id="XAO45605.1"/>
    </source>
</evidence>
<dbReference type="Proteomes" id="UP001486888">
    <property type="component" value="Chromosome"/>
</dbReference>
<reference evidence="7 8" key="1">
    <citation type="submission" date="2023-05" db="EMBL/GenBank/DDBJ databases">
        <title>Glutamicibacter sp. B1, complete genome.</title>
        <authorList>
            <person name="Long Y.H."/>
            <person name="Fang T."/>
            <person name="Li X.Y."/>
        </authorList>
    </citation>
    <scope>NUCLEOTIDE SEQUENCE [LARGE SCALE GENOMIC DNA]</scope>
    <source>
        <strain evidence="7 8">B1</strain>
    </source>
</reference>
<evidence type="ECO:0000256" key="2">
    <source>
        <dbReference type="ARBA" id="ARBA00022475"/>
    </source>
</evidence>
<keyword evidence="2" id="KW-1003">Cell membrane</keyword>
<dbReference type="PANTHER" id="PTHR30086">
    <property type="entry name" value="ARGININE EXPORTER PROTEIN ARGO"/>
    <property type="match status" value="1"/>
</dbReference>
<dbReference type="GO" id="GO:0005886">
    <property type="term" value="C:plasma membrane"/>
    <property type="evidence" value="ECO:0007669"/>
    <property type="project" value="UniProtKB-SubCell"/>
</dbReference>
<dbReference type="AlphaFoldDB" id="A0AAU6WD59"/>
<evidence type="ECO:0000256" key="3">
    <source>
        <dbReference type="ARBA" id="ARBA00022692"/>
    </source>
</evidence>
<evidence type="ECO:0000256" key="1">
    <source>
        <dbReference type="ARBA" id="ARBA00004651"/>
    </source>
</evidence>
<dbReference type="EMBL" id="CP125942">
    <property type="protein sequence ID" value="XAO45605.1"/>
    <property type="molecule type" value="Genomic_DNA"/>
</dbReference>
<feature type="transmembrane region" description="Helical" evidence="6">
    <location>
        <begin position="141"/>
        <end position="165"/>
    </location>
</feature>
<proteinExistence type="predicted"/>
<keyword evidence="8" id="KW-1185">Reference proteome</keyword>
<feature type="transmembrane region" description="Helical" evidence="6">
    <location>
        <begin position="37"/>
        <end position="60"/>
    </location>
</feature>
<accession>A0AAU6WD59</accession>
<evidence type="ECO:0000313" key="8">
    <source>
        <dbReference type="Proteomes" id="UP001486888"/>
    </source>
</evidence>
<organism evidence="7 8">
    <name type="scientific">Glutamicibacter ectropisis</name>
    <dbReference type="NCBI Taxonomy" id="3046593"/>
    <lineage>
        <taxon>Bacteria</taxon>
        <taxon>Bacillati</taxon>
        <taxon>Actinomycetota</taxon>
        <taxon>Actinomycetes</taxon>
        <taxon>Micrococcales</taxon>
        <taxon>Micrococcaceae</taxon>
        <taxon>Glutamicibacter</taxon>
    </lineage>
</organism>
<keyword evidence="5 6" id="KW-0472">Membrane</keyword>